<comment type="similarity">
    <text evidence="2 6">Belongs to the peptidase M14 family.</text>
</comment>
<dbReference type="PANTHER" id="PTHR23501">
    <property type="entry name" value="MAJOR FACILITATOR SUPERFAMILY"/>
    <property type="match status" value="1"/>
</dbReference>
<dbReference type="GO" id="GO:0004181">
    <property type="term" value="F:metallocarboxypeptidase activity"/>
    <property type="evidence" value="ECO:0007669"/>
    <property type="project" value="InterPro"/>
</dbReference>
<evidence type="ECO:0000256" key="3">
    <source>
        <dbReference type="ARBA" id="ARBA00022692"/>
    </source>
</evidence>
<comment type="subcellular location">
    <subcellularLocation>
        <location evidence="1">Membrane</location>
        <topology evidence="1">Multi-pass membrane protein</topology>
    </subcellularLocation>
</comment>
<dbReference type="Gene3D" id="1.20.1250.20">
    <property type="entry name" value="MFS general substrate transporter like domains"/>
    <property type="match status" value="1"/>
</dbReference>
<feature type="transmembrane region" description="Helical" evidence="8">
    <location>
        <begin position="25"/>
        <end position="51"/>
    </location>
</feature>
<protein>
    <submittedName>
        <fullName evidence="11">Multidrug resistance protein 3</fullName>
    </submittedName>
</protein>
<name>A0A194V177_CYTMA</name>
<dbReference type="InterPro" id="IPR020846">
    <property type="entry name" value="MFS_dom"/>
</dbReference>
<feature type="transmembrane region" description="Helical" evidence="8">
    <location>
        <begin position="326"/>
        <end position="349"/>
    </location>
</feature>
<dbReference type="InterPro" id="IPR036259">
    <property type="entry name" value="MFS_trans_sf"/>
</dbReference>
<dbReference type="OrthoDB" id="440553at2759"/>
<dbReference type="PROSITE" id="PS50850">
    <property type="entry name" value="MFS"/>
    <property type="match status" value="1"/>
</dbReference>
<dbReference type="GO" id="GO:0008270">
    <property type="term" value="F:zinc ion binding"/>
    <property type="evidence" value="ECO:0007669"/>
    <property type="project" value="InterPro"/>
</dbReference>
<dbReference type="Gene3D" id="3.40.630.10">
    <property type="entry name" value="Zn peptidases"/>
    <property type="match status" value="1"/>
</dbReference>
<evidence type="ECO:0000256" key="4">
    <source>
        <dbReference type="ARBA" id="ARBA00022989"/>
    </source>
</evidence>
<feature type="transmembrane region" description="Helical" evidence="8">
    <location>
        <begin position="118"/>
        <end position="137"/>
    </location>
</feature>
<feature type="transmembrane region" description="Helical" evidence="8">
    <location>
        <begin position="219"/>
        <end position="239"/>
    </location>
</feature>
<feature type="transmembrane region" description="Helical" evidence="8">
    <location>
        <begin position="63"/>
        <end position="81"/>
    </location>
</feature>
<dbReference type="SMART" id="SM00631">
    <property type="entry name" value="Zn_pept"/>
    <property type="match status" value="1"/>
</dbReference>
<feature type="region of interest" description="Disordered" evidence="7">
    <location>
        <begin position="528"/>
        <end position="547"/>
    </location>
</feature>
<evidence type="ECO:0000256" key="8">
    <source>
        <dbReference type="SAM" id="Phobius"/>
    </source>
</evidence>
<evidence type="ECO:0000256" key="2">
    <source>
        <dbReference type="ARBA" id="ARBA00005988"/>
    </source>
</evidence>
<accession>A0A194V177</accession>
<evidence type="ECO:0000313" key="11">
    <source>
        <dbReference type="EMBL" id="KUI57611.1"/>
    </source>
</evidence>
<dbReference type="Gene3D" id="1.20.1720.10">
    <property type="entry name" value="Multidrug resistance protein D"/>
    <property type="match status" value="1"/>
</dbReference>
<evidence type="ECO:0000259" key="9">
    <source>
        <dbReference type="PROSITE" id="PS50850"/>
    </source>
</evidence>
<evidence type="ECO:0000259" key="10">
    <source>
        <dbReference type="PROSITE" id="PS52035"/>
    </source>
</evidence>
<dbReference type="Pfam" id="PF07690">
    <property type="entry name" value="MFS_1"/>
    <property type="match status" value="1"/>
</dbReference>
<keyword evidence="3 8" id="KW-0812">Transmembrane</keyword>
<gene>
    <name evidence="11" type="ORF">VP1G_04912</name>
</gene>
<evidence type="ECO:0000256" key="5">
    <source>
        <dbReference type="ARBA" id="ARBA00023136"/>
    </source>
</evidence>
<dbReference type="SUPFAM" id="SSF103473">
    <property type="entry name" value="MFS general substrate transporter"/>
    <property type="match status" value="1"/>
</dbReference>
<feature type="transmembrane region" description="Helical" evidence="8">
    <location>
        <begin position="93"/>
        <end position="112"/>
    </location>
</feature>
<dbReference type="SUPFAM" id="SSF53187">
    <property type="entry name" value="Zn-dependent exopeptidases"/>
    <property type="match status" value="1"/>
</dbReference>
<organism evidence="11 12">
    <name type="scientific">Cytospora mali</name>
    <name type="common">Apple Valsa canker fungus</name>
    <name type="synonym">Valsa mali</name>
    <dbReference type="NCBI Taxonomy" id="578113"/>
    <lineage>
        <taxon>Eukaryota</taxon>
        <taxon>Fungi</taxon>
        <taxon>Dikarya</taxon>
        <taxon>Ascomycota</taxon>
        <taxon>Pezizomycotina</taxon>
        <taxon>Sordariomycetes</taxon>
        <taxon>Sordariomycetidae</taxon>
        <taxon>Diaporthales</taxon>
        <taxon>Cytosporaceae</taxon>
        <taxon>Cytospora</taxon>
    </lineage>
</organism>
<feature type="transmembrane region" description="Helical" evidence="8">
    <location>
        <begin position="149"/>
        <end position="174"/>
    </location>
</feature>
<dbReference type="STRING" id="694573.A0A194V177"/>
<dbReference type="InterPro" id="IPR011701">
    <property type="entry name" value="MFS"/>
</dbReference>
<keyword evidence="12" id="KW-1185">Reference proteome</keyword>
<evidence type="ECO:0000256" key="7">
    <source>
        <dbReference type="SAM" id="MobiDB-lite"/>
    </source>
</evidence>
<dbReference type="PANTHER" id="PTHR23501:SF43">
    <property type="entry name" value="MULTIDRUG TRANSPORTER, PUTATIVE (AFU_ORTHOLOGUE AFUA_6G03040)-RELATED"/>
    <property type="match status" value="1"/>
</dbReference>
<evidence type="ECO:0000256" key="6">
    <source>
        <dbReference type="PROSITE-ProRule" id="PRU01379"/>
    </source>
</evidence>
<dbReference type="Proteomes" id="UP000078576">
    <property type="component" value="Unassembled WGS sequence"/>
</dbReference>
<feature type="transmembrane region" description="Helical" evidence="8">
    <location>
        <begin position="251"/>
        <end position="271"/>
    </location>
</feature>
<feature type="transmembrane region" description="Helical" evidence="8">
    <location>
        <begin position="180"/>
        <end position="199"/>
    </location>
</feature>
<feature type="domain" description="Major facilitator superfamily (MFS) profile" evidence="9">
    <location>
        <begin position="28"/>
        <end position="519"/>
    </location>
</feature>
<feature type="domain" description="Peptidase M14" evidence="10">
    <location>
        <begin position="592"/>
        <end position="927"/>
    </location>
</feature>
<proteinExistence type="inferred from homology"/>
<dbReference type="Pfam" id="PF00246">
    <property type="entry name" value="Peptidase_M14"/>
    <property type="match status" value="1"/>
</dbReference>
<feature type="transmembrane region" description="Helical" evidence="8">
    <location>
        <begin position="431"/>
        <end position="449"/>
    </location>
</feature>
<evidence type="ECO:0000313" key="12">
    <source>
        <dbReference type="Proteomes" id="UP000078576"/>
    </source>
</evidence>
<keyword evidence="5 8" id="KW-0472">Membrane</keyword>
<dbReference type="EMBL" id="KN714702">
    <property type="protein sequence ID" value="KUI57611.1"/>
    <property type="molecule type" value="Genomic_DNA"/>
</dbReference>
<feature type="transmembrane region" description="Helical" evidence="8">
    <location>
        <begin position="390"/>
        <end position="410"/>
    </location>
</feature>
<feature type="active site" description="Proton donor/acceptor" evidence="6">
    <location>
        <position position="890"/>
    </location>
</feature>
<feature type="transmembrane region" description="Helical" evidence="8">
    <location>
        <begin position="493"/>
        <end position="512"/>
    </location>
</feature>
<feature type="transmembrane region" description="Helical" evidence="8">
    <location>
        <begin position="292"/>
        <end position="314"/>
    </location>
</feature>
<keyword evidence="4 8" id="KW-1133">Transmembrane helix</keyword>
<dbReference type="PROSITE" id="PS52035">
    <property type="entry name" value="PEPTIDASE_M14"/>
    <property type="match status" value="1"/>
</dbReference>
<sequence length="937" mass="101678">METPLNTPVEIGLPPSPPRVSSGRLGAIIVVMLGGLLFSVMDTTIVSTALVTIATDLENFQDMYWVVLAYMLSYLGCAIGFAKLADHFGRLPIFLFSWLIFSTFSLGCGFATTMTQLIIFRALQGVGGSGLYSLSQISLAEIAPHGKNALIGMLIGITLATSFVLGPLLGGAISGSNWRWIFYMNIPAGFVCMFSLVMLWPQEFGKAIHPWREFWRIDFIGNVFIVAACVLMVYSLQQAGTMTFAWTSVEFLATFTISVVCWALFWAWQLILKHLPIQVEPVFPVRLVYHRVYMAAVISMFLSGYCYLALIITLPERFQIVNGDSALMAGVHLLPMLGATAMGSIIAGAFSKRKNNTSRTLVGAACFQVIGLGLLTTFDHSSSPVVPQFGYQTIFGLGVGLTFSSATILTKIQASGKDHAVAQGVMAQVRVLGGAVGLVICNVIFNIHLEVLKGELSTKDIDALHRSPLALIDQGRTEEQEVKDVFSASFQNMIWIMFWVAVGGFVASLGTWEMNPTPLDEIDEAAAAHTPSNHKQAGSRGGSDTELEDLPASVRRDMNTAGGGIPIAIGDRFNGGATSPQGLGTRDTNYSFDTSLSVAEIKSGFDGLANEYGFETFMAPHMTYEGAIVFGGKVGGPSQAAYRVYLNAAIHARERGSSDGLLYFMADLLHAYKTCSGVTYGSKTYSNVQVQRALSAGIVFVPLSNPDGVAYDQSSNSCWRKNCNPAWDTSGVDLNRNFGFLWDFTAEFAPSVQSGVASKSPQSPIYHGNSAFSEPETQNIQWVMDTFTGIQWFIDLHSYGGKVLYSWGSDMNQNQFRYVNFANDTYDSVRGILTDTPGSGTEAMSNAIGRRHASIQGASLYPTSGSSDDYSYSRHFANSSLNLIRGYTVEFGFGKSLASCPFYPTVEQYNSNLREVGAGFMELLLAAADFDLNYGTS</sequence>
<dbReference type="GO" id="GO:0022857">
    <property type="term" value="F:transmembrane transporter activity"/>
    <property type="evidence" value="ECO:0007669"/>
    <property type="project" value="InterPro"/>
</dbReference>
<evidence type="ECO:0000256" key="1">
    <source>
        <dbReference type="ARBA" id="ARBA00004141"/>
    </source>
</evidence>
<dbReference type="GO" id="GO:0006508">
    <property type="term" value="P:proteolysis"/>
    <property type="evidence" value="ECO:0007669"/>
    <property type="project" value="InterPro"/>
</dbReference>
<dbReference type="AlphaFoldDB" id="A0A194V177"/>
<dbReference type="InterPro" id="IPR000834">
    <property type="entry name" value="Peptidase_M14"/>
</dbReference>
<dbReference type="GO" id="GO:0005886">
    <property type="term" value="C:plasma membrane"/>
    <property type="evidence" value="ECO:0007669"/>
    <property type="project" value="TreeGrafter"/>
</dbReference>
<feature type="transmembrane region" description="Helical" evidence="8">
    <location>
        <begin position="361"/>
        <end position="378"/>
    </location>
</feature>
<reference evidence="12" key="1">
    <citation type="submission" date="2014-12" db="EMBL/GenBank/DDBJ databases">
        <title>Genome Sequence of Valsa Canker Pathogens Uncovers a Specific Adaption of Colonization on Woody Bark.</title>
        <authorList>
            <person name="Yin Z."/>
            <person name="Liu H."/>
            <person name="Gao X."/>
            <person name="Li Z."/>
            <person name="Song N."/>
            <person name="Ke X."/>
            <person name="Dai Q."/>
            <person name="Wu Y."/>
            <person name="Sun Y."/>
            <person name="Xu J.-R."/>
            <person name="Kang Z.K."/>
            <person name="Wang L."/>
            <person name="Huang L."/>
        </authorList>
    </citation>
    <scope>NUCLEOTIDE SEQUENCE [LARGE SCALE GENOMIC DNA]</scope>
    <source>
        <strain evidence="12">SXYL134</strain>
    </source>
</reference>